<feature type="compositionally biased region" description="Polar residues" evidence="1">
    <location>
        <begin position="35"/>
        <end position="55"/>
    </location>
</feature>
<feature type="transmembrane region" description="Helical" evidence="2">
    <location>
        <begin position="6"/>
        <end position="23"/>
    </location>
</feature>
<name>A0A382VD19_9ZZZZ</name>
<feature type="region of interest" description="Disordered" evidence="1">
    <location>
        <begin position="33"/>
        <end position="61"/>
    </location>
</feature>
<organism evidence="3">
    <name type="scientific">marine metagenome</name>
    <dbReference type="NCBI Taxonomy" id="408172"/>
    <lineage>
        <taxon>unclassified sequences</taxon>
        <taxon>metagenomes</taxon>
        <taxon>ecological metagenomes</taxon>
    </lineage>
</organism>
<feature type="non-terminal residue" evidence="3">
    <location>
        <position position="61"/>
    </location>
</feature>
<accession>A0A382VD19</accession>
<gene>
    <name evidence="3" type="ORF">METZ01_LOCUS397310</name>
</gene>
<proteinExistence type="predicted"/>
<sequence length="61" mass="6909">MVYGDLQFFDIIVFAVIAVFLIYRLRGVLGKRTGYQKSPTSNQDSSKKSTPSKKNIPQLKD</sequence>
<keyword evidence="2" id="KW-1133">Transmembrane helix</keyword>
<dbReference type="AlphaFoldDB" id="A0A382VD19"/>
<keyword evidence="2" id="KW-0812">Transmembrane</keyword>
<evidence type="ECO:0000256" key="1">
    <source>
        <dbReference type="SAM" id="MobiDB-lite"/>
    </source>
</evidence>
<reference evidence="3" key="1">
    <citation type="submission" date="2018-05" db="EMBL/GenBank/DDBJ databases">
        <authorList>
            <person name="Lanie J.A."/>
            <person name="Ng W.-L."/>
            <person name="Kazmierczak K.M."/>
            <person name="Andrzejewski T.M."/>
            <person name="Davidsen T.M."/>
            <person name="Wayne K.J."/>
            <person name="Tettelin H."/>
            <person name="Glass J.I."/>
            <person name="Rusch D."/>
            <person name="Podicherti R."/>
            <person name="Tsui H.-C.T."/>
            <person name="Winkler M.E."/>
        </authorList>
    </citation>
    <scope>NUCLEOTIDE SEQUENCE</scope>
</reference>
<evidence type="ECO:0000313" key="3">
    <source>
        <dbReference type="EMBL" id="SVD44456.1"/>
    </source>
</evidence>
<protein>
    <submittedName>
        <fullName evidence="3">Uncharacterized protein</fullName>
    </submittedName>
</protein>
<evidence type="ECO:0000256" key="2">
    <source>
        <dbReference type="SAM" id="Phobius"/>
    </source>
</evidence>
<keyword evidence="2" id="KW-0472">Membrane</keyword>
<dbReference type="EMBL" id="UINC01151065">
    <property type="protein sequence ID" value="SVD44456.1"/>
    <property type="molecule type" value="Genomic_DNA"/>
</dbReference>